<keyword evidence="2" id="KW-0178">Competence</keyword>
<dbReference type="RefSeq" id="WP_214832447.1">
    <property type="nucleotide sequence ID" value="NZ_CP183077.1"/>
</dbReference>
<protein>
    <submittedName>
        <fullName evidence="4">Prepilin-type N-terminal cleavage/methylation domain-containing protein</fullName>
    </submittedName>
</protein>
<keyword evidence="3" id="KW-0812">Transmembrane</keyword>
<comment type="subcellular location">
    <subcellularLocation>
        <location evidence="1">Cell surface</location>
    </subcellularLocation>
</comment>
<dbReference type="Pfam" id="PF07963">
    <property type="entry name" value="N_methyl"/>
    <property type="match status" value="1"/>
</dbReference>
<accession>A0ABT7MKW7</accession>
<feature type="transmembrane region" description="Helical" evidence="3">
    <location>
        <begin position="12"/>
        <end position="31"/>
    </location>
</feature>
<gene>
    <name evidence="4" type="ORF">QR695_01140</name>
</gene>
<keyword evidence="3" id="KW-1133">Transmembrane helix</keyword>
<evidence type="ECO:0000313" key="4">
    <source>
        <dbReference type="EMBL" id="MDL5375603.1"/>
    </source>
</evidence>
<evidence type="ECO:0000313" key="5">
    <source>
        <dbReference type="Proteomes" id="UP001230807"/>
    </source>
</evidence>
<comment type="caution">
    <text evidence="4">The sequence shown here is derived from an EMBL/GenBank/DDBJ whole genome shotgun (WGS) entry which is preliminary data.</text>
</comment>
<keyword evidence="3" id="KW-0472">Membrane</keyword>
<keyword evidence="5" id="KW-1185">Reference proteome</keyword>
<evidence type="ECO:0000256" key="1">
    <source>
        <dbReference type="ARBA" id="ARBA00004241"/>
    </source>
</evidence>
<dbReference type="EMBL" id="JASWER010000001">
    <property type="protein sequence ID" value="MDL5375603.1"/>
    <property type="molecule type" value="Genomic_DNA"/>
</dbReference>
<reference evidence="4 5" key="1">
    <citation type="submission" date="2023-06" db="EMBL/GenBank/DDBJ databases">
        <title>Influencing factors and mechanism of Cr(VI) reduction by facultative anaerobic Exiguobacterium sp. PY14.</title>
        <authorList>
            <person name="Zou L."/>
        </authorList>
    </citation>
    <scope>NUCLEOTIDE SEQUENCE [LARGE SCALE GENOMIC DNA]</scope>
    <source>
        <strain evidence="4 5">PY14</strain>
    </source>
</reference>
<evidence type="ECO:0000256" key="2">
    <source>
        <dbReference type="ARBA" id="ARBA00023287"/>
    </source>
</evidence>
<dbReference type="Proteomes" id="UP001230807">
    <property type="component" value="Unassembled WGS sequence"/>
</dbReference>
<dbReference type="NCBIfam" id="TIGR02532">
    <property type="entry name" value="IV_pilin_GFxxxE"/>
    <property type="match status" value="1"/>
</dbReference>
<sequence>MESEKGFTLVEVLVSIVLLGIIFTSFYGLLVQSAQTNTVSRTMMDLSYVAQNEFELMKAKGQETSGKTRIQIVEELGYTYRQTSSINGSAWLEFSKTIPLDNRRIVLRVENSPSALNRVIIEVFEEATIDSNTKLEGVLRWG</sequence>
<dbReference type="InterPro" id="IPR012902">
    <property type="entry name" value="N_methyl_site"/>
</dbReference>
<organism evidence="4 5">
    <name type="scientific">Exiguobacterium mexicanum</name>
    <dbReference type="NCBI Taxonomy" id="340146"/>
    <lineage>
        <taxon>Bacteria</taxon>
        <taxon>Bacillati</taxon>
        <taxon>Bacillota</taxon>
        <taxon>Bacilli</taxon>
        <taxon>Bacillales</taxon>
        <taxon>Bacillales Family XII. Incertae Sedis</taxon>
        <taxon>Exiguobacterium</taxon>
    </lineage>
</organism>
<name>A0ABT7MKW7_9BACL</name>
<proteinExistence type="predicted"/>
<evidence type="ECO:0000256" key="3">
    <source>
        <dbReference type="SAM" id="Phobius"/>
    </source>
</evidence>